<sequence length="229" mass="26893">MKKYISRIVFWVFILCAVNTYAQPPKKKVWNFNDLEGWVYAHQDDNPDHQCVLEKGKLRIFTRAGSWDRKKVRTADKIYTTGRYTWKTYIPEMGKGDQASVGSWIYCDDHHEIDFEVGYGKQAVREELGAEPDEMIAYMTTQDHPFKSVPVKIKTGWHIFEIDITLVNGNYKVDWLIDKKIVSTVQQTFGTAFAFYIFCSVENLKFIGDNLSTQENYGIFDYVKYRYHE</sequence>
<dbReference type="PATRIC" id="fig|1203610.3.peg.1952"/>
<gene>
    <name evidence="2" type="ORF">HMPREF1536_01901</name>
</gene>
<evidence type="ECO:0000313" key="3">
    <source>
        <dbReference type="Proteomes" id="UP000033035"/>
    </source>
</evidence>
<reference evidence="2 3" key="1">
    <citation type="submission" date="2013-04" db="EMBL/GenBank/DDBJ databases">
        <title>The Genome Sequence of Parabacteroides gordonii DSM 23371.</title>
        <authorList>
            <consortium name="The Broad Institute Genomics Platform"/>
            <person name="Earl A."/>
            <person name="Ward D."/>
            <person name="Feldgarden M."/>
            <person name="Gevers D."/>
            <person name="Martens E."/>
            <person name="Sakamoto M."/>
            <person name="Benno Y."/>
            <person name="Suzuki N."/>
            <person name="Matsunaga N."/>
            <person name="Koshihara K."/>
            <person name="Seki M."/>
            <person name="Komiya H."/>
            <person name="Walker B."/>
            <person name="Young S."/>
            <person name="Zeng Q."/>
            <person name="Gargeya S."/>
            <person name="Fitzgerald M."/>
            <person name="Haas B."/>
            <person name="Abouelleil A."/>
            <person name="Allen A.W."/>
            <person name="Alvarado L."/>
            <person name="Arachchi H.M."/>
            <person name="Berlin A.M."/>
            <person name="Chapman S.B."/>
            <person name="Gainer-Dewar J."/>
            <person name="Goldberg J."/>
            <person name="Griggs A."/>
            <person name="Gujja S."/>
            <person name="Hansen M."/>
            <person name="Howarth C."/>
            <person name="Imamovic A."/>
            <person name="Ireland A."/>
            <person name="Larimer J."/>
            <person name="McCowan C."/>
            <person name="Murphy C."/>
            <person name="Pearson M."/>
            <person name="Poon T.W."/>
            <person name="Priest M."/>
            <person name="Roberts A."/>
            <person name="Saif S."/>
            <person name="Shea T."/>
            <person name="Sisk P."/>
            <person name="Sykes S."/>
            <person name="Wortman J."/>
            <person name="Nusbaum C."/>
            <person name="Birren B."/>
        </authorList>
    </citation>
    <scope>NUCLEOTIDE SEQUENCE [LARGE SCALE GENOMIC DNA]</scope>
    <source>
        <strain evidence="2 3">MS-1</strain>
    </source>
</reference>
<dbReference type="AlphaFoldDB" id="A0A0F5JJI4"/>
<dbReference type="Proteomes" id="UP000033035">
    <property type="component" value="Unassembled WGS sequence"/>
</dbReference>
<evidence type="ECO:0008006" key="4">
    <source>
        <dbReference type="Google" id="ProtNLM"/>
    </source>
</evidence>
<dbReference type="RefSeq" id="WP_028730114.1">
    <property type="nucleotide sequence ID" value="NZ_KE386765.1"/>
</dbReference>
<protein>
    <recommendedName>
        <fullName evidence="4">GH16 domain-containing protein</fullName>
    </recommendedName>
</protein>
<organism evidence="2 3">
    <name type="scientific">Parabacteroides gordonii MS-1 = DSM 23371</name>
    <dbReference type="NCBI Taxonomy" id="1203610"/>
    <lineage>
        <taxon>Bacteria</taxon>
        <taxon>Pseudomonadati</taxon>
        <taxon>Bacteroidota</taxon>
        <taxon>Bacteroidia</taxon>
        <taxon>Bacteroidales</taxon>
        <taxon>Tannerellaceae</taxon>
        <taxon>Parabacteroides</taxon>
    </lineage>
</organism>
<feature type="chain" id="PRO_5002490138" description="GH16 domain-containing protein" evidence="1">
    <location>
        <begin position="23"/>
        <end position="229"/>
    </location>
</feature>
<proteinExistence type="predicted"/>
<evidence type="ECO:0000256" key="1">
    <source>
        <dbReference type="SAM" id="SignalP"/>
    </source>
</evidence>
<dbReference type="Gene3D" id="2.60.120.200">
    <property type="match status" value="1"/>
</dbReference>
<accession>A0A0F5JJI4</accession>
<evidence type="ECO:0000313" key="2">
    <source>
        <dbReference type="EMBL" id="KKB57587.1"/>
    </source>
</evidence>
<dbReference type="STRING" id="1203610.HMPREF1536_01901"/>
<feature type="signal peptide" evidence="1">
    <location>
        <begin position="1"/>
        <end position="22"/>
    </location>
</feature>
<keyword evidence="3" id="KW-1185">Reference proteome</keyword>
<dbReference type="EMBL" id="AQHW01000012">
    <property type="protein sequence ID" value="KKB57587.1"/>
    <property type="molecule type" value="Genomic_DNA"/>
</dbReference>
<keyword evidence="1" id="KW-0732">Signal</keyword>
<comment type="caution">
    <text evidence="2">The sequence shown here is derived from an EMBL/GenBank/DDBJ whole genome shotgun (WGS) entry which is preliminary data.</text>
</comment>
<name>A0A0F5JJI4_9BACT</name>
<dbReference type="HOGENOM" id="CLU_1208864_0_0_10"/>